<feature type="domain" description="Response regulatory" evidence="11">
    <location>
        <begin position="939"/>
        <end position="1048"/>
    </location>
</feature>
<reference evidence="14 15" key="1">
    <citation type="submission" date="2018-03" db="EMBL/GenBank/DDBJ databases">
        <title>Marinobacter brunus sp. nov., a marine bacterium of Gamma-proteobacteria isolated from the surface seawater of the South China Sea.</title>
        <authorList>
            <person name="Cheng H."/>
            <person name="Wu Y.-H."/>
            <person name="Xamxidin M."/>
            <person name="Xu X.-W."/>
        </authorList>
    </citation>
    <scope>NUCLEOTIDE SEQUENCE [LARGE SCALE GENOMIC DNA]</scope>
    <source>
        <strain evidence="14 15">JCM 30472</strain>
    </source>
</reference>
<dbReference type="AlphaFoldDB" id="A0A2T1KIW1"/>
<dbReference type="CDD" id="cd00082">
    <property type="entry name" value="HisKA"/>
    <property type="match status" value="1"/>
</dbReference>
<dbReference type="InterPro" id="IPR003661">
    <property type="entry name" value="HisK_dim/P_dom"/>
</dbReference>
<dbReference type="CDD" id="cd17574">
    <property type="entry name" value="REC_OmpR"/>
    <property type="match status" value="1"/>
</dbReference>
<dbReference type="CDD" id="cd16922">
    <property type="entry name" value="HATPase_EvgS-ArcB-TorS-like"/>
    <property type="match status" value="1"/>
</dbReference>
<gene>
    <name evidence="14" type="ORF">C7H08_00835</name>
</gene>
<keyword evidence="7 9" id="KW-0472">Membrane</keyword>
<dbReference type="Pfam" id="PF13426">
    <property type="entry name" value="PAS_9"/>
    <property type="match status" value="1"/>
</dbReference>
<dbReference type="Gene3D" id="6.10.340.10">
    <property type="match status" value="1"/>
</dbReference>
<evidence type="ECO:0000256" key="8">
    <source>
        <dbReference type="PROSITE-ProRule" id="PRU00169"/>
    </source>
</evidence>
<dbReference type="GO" id="GO:0005886">
    <property type="term" value="C:plasma membrane"/>
    <property type="evidence" value="ECO:0007669"/>
    <property type="project" value="UniProtKB-ARBA"/>
</dbReference>
<feature type="modified residue" description="4-aspartylphosphate" evidence="8">
    <location>
        <position position="987"/>
    </location>
</feature>
<dbReference type="SMART" id="SM00086">
    <property type="entry name" value="PAC"/>
    <property type="match status" value="1"/>
</dbReference>
<evidence type="ECO:0000259" key="10">
    <source>
        <dbReference type="PROSITE" id="PS50109"/>
    </source>
</evidence>
<dbReference type="SUPFAM" id="SSF52172">
    <property type="entry name" value="CheY-like"/>
    <property type="match status" value="2"/>
</dbReference>
<dbReference type="OrthoDB" id="9810730at2"/>
<dbReference type="InterPro" id="IPR000014">
    <property type="entry name" value="PAS"/>
</dbReference>
<proteinExistence type="predicted"/>
<accession>A0A2T1KIW1</accession>
<dbReference type="InterPro" id="IPR011006">
    <property type="entry name" value="CheY-like_superfamily"/>
</dbReference>
<dbReference type="InterPro" id="IPR036890">
    <property type="entry name" value="HATPase_C_sf"/>
</dbReference>
<dbReference type="FunFam" id="3.30.565.10:FF:000006">
    <property type="entry name" value="Sensor histidine kinase WalK"/>
    <property type="match status" value="1"/>
</dbReference>
<dbReference type="Gene3D" id="3.30.565.10">
    <property type="entry name" value="Histidine kinase-like ATPase, C-terminal domain"/>
    <property type="match status" value="1"/>
</dbReference>
<dbReference type="EMBL" id="PXNN01000003">
    <property type="protein sequence ID" value="PSF10081.1"/>
    <property type="molecule type" value="Genomic_DNA"/>
</dbReference>
<dbReference type="Gene3D" id="1.10.287.130">
    <property type="match status" value="1"/>
</dbReference>
<sequence>MTFLAKALATLGLALLAVTGNIINLPLFFGVHFIFGSVAVMLAVRLLGLWPAALVALAGGAYTWILWGHPYAMLTFTLEAIVVSLLYQRGTRNLVLADLAFWLVAGVTLLPMFYMGVLGMDLSAASMIALKQSLNGLFNTLMAGLLIKVMVWRFQNGSVSWLPTHIRLNELLFHILLTLALIAGSAPIIIGSYAAKLEREKGLATALNRVLSATEERLQEQPYASQVLETELLRYASTDGIAGIALLNTQGQPIAQAGKVTTSSTESINSLTSVNNLKIWLPDSGGSLVNRWKAGLYQYRLPVTGLQDGVELIADKPAASLIQAVEEQRNQSFAFLAGMTLLSILVSFSLSRVLTRPLAQLDKASKHLPERIRLQKRPELPGSRVREYDILSASLQTMGNTLAHTFAELDKVQTNLERDVLARTRELANTSAMLSNVLEASTELAIIATDPGGTITLFNIGAENLLGYDSNEVVGTHSPALFHLSSEIEERSQELSEEVGESVSGFDIFVKHSLCRGSETREWTYVTKLGATTPVVLTVTPIRDDSGRLTGFLGIAQDVTERKRIEQIKNEFISTVSHELRTPLTSVSGALGLVLAGKLGNIPEKAQKLLDTAHRNSKRLAHLINDLLDIEKIAEGKLHFNMQIQPLLPILEQAVEDNRTYGTERNIKLELTSDLAEGKVRVDEQRLKQVLANLLSNAVKYSPDGGSVTVAAARTDTDITVSVTDQGSGIPEDFQHKIFQRFAQADSSDTRKRGGTGLGLAITQELITRMGGTIHFETTEGKGTRFYFKLPAIDPGKTAPSAPQSDADDSVIKSPKILVVEDDPDVARLLKIMLEDAGYRVVVCHTGSEALESAKTGEYNLISLDLMLPDISGLDIIRRLKKQTDTENIPIVVVSAKVTQGELELNGEVDNIAWLAKPIDYQKLIDLVQHQLSDGSRPKILHIEDDVDLHNILSAMVSDQLILEPAGTIADAKALLKQHTYDAVLLDIGLPDGSGWDLIPDIEHEQPGVAIVILSGEDVSKERHATVEGVLLKNRLTSEQLVSVIRDRIHGMPATRFNLL</sequence>
<dbReference type="SMART" id="SM00388">
    <property type="entry name" value="HisKA"/>
    <property type="match status" value="1"/>
</dbReference>
<dbReference type="PANTHER" id="PTHR43047">
    <property type="entry name" value="TWO-COMPONENT HISTIDINE PROTEIN KINASE"/>
    <property type="match status" value="1"/>
</dbReference>
<dbReference type="NCBIfam" id="TIGR00229">
    <property type="entry name" value="sensory_box"/>
    <property type="match status" value="1"/>
</dbReference>
<dbReference type="RefSeq" id="WP_106669868.1">
    <property type="nucleotide sequence ID" value="NZ_BMFE01000001.1"/>
</dbReference>
<dbReference type="Gene3D" id="3.40.50.2300">
    <property type="match status" value="2"/>
</dbReference>
<dbReference type="PROSITE" id="PS50110">
    <property type="entry name" value="RESPONSE_REGULATORY"/>
    <property type="match status" value="2"/>
</dbReference>
<feature type="modified residue" description="4-aspartylphosphate" evidence="8">
    <location>
        <position position="865"/>
    </location>
</feature>
<dbReference type="SUPFAM" id="SSF55874">
    <property type="entry name" value="ATPase domain of HSP90 chaperone/DNA topoisomerase II/histidine kinase"/>
    <property type="match status" value="1"/>
</dbReference>
<dbReference type="Gene3D" id="3.30.450.20">
    <property type="entry name" value="PAS domain"/>
    <property type="match status" value="1"/>
</dbReference>
<dbReference type="InterPro" id="IPR003594">
    <property type="entry name" value="HATPase_dom"/>
</dbReference>
<feature type="transmembrane region" description="Helical" evidence="9">
    <location>
        <begin position="171"/>
        <end position="195"/>
    </location>
</feature>
<dbReference type="PRINTS" id="PR00344">
    <property type="entry name" value="BCTRLSENSOR"/>
</dbReference>
<evidence type="ECO:0000256" key="4">
    <source>
        <dbReference type="ARBA" id="ARBA00022679"/>
    </source>
</evidence>
<evidence type="ECO:0000259" key="12">
    <source>
        <dbReference type="PROSITE" id="PS50112"/>
    </source>
</evidence>
<protein>
    <recommendedName>
        <fullName evidence="2">histidine kinase</fullName>
        <ecNumber evidence="2">2.7.13.3</ecNumber>
    </recommendedName>
</protein>
<dbReference type="Pfam" id="PF00072">
    <property type="entry name" value="Response_reg"/>
    <property type="match status" value="2"/>
</dbReference>
<dbReference type="InterPro" id="IPR001610">
    <property type="entry name" value="PAC"/>
</dbReference>
<dbReference type="EC" id="2.7.13.3" evidence="2"/>
<dbReference type="InterPro" id="IPR000700">
    <property type="entry name" value="PAS-assoc_C"/>
</dbReference>
<dbReference type="SMART" id="SM00448">
    <property type="entry name" value="REC"/>
    <property type="match status" value="2"/>
</dbReference>
<dbReference type="PANTHER" id="PTHR43047:SF72">
    <property type="entry name" value="OSMOSENSING HISTIDINE PROTEIN KINASE SLN1"/>
    <property type="match status" value="1"/>
</dbReference>
<evidence type="ECO:0000256" key="6">
    <source>
        <dbReference type="ARBA" id="ARBA00023012"/>
    </source>
</evidence>
<dbReference type="Proteomes" id="UP000238385">
    <property type="component" value="Unassembled WGS sequence"/>
</dbReference>
<keyword evidence="9" id="KW-1133">Transmembrane helix</keyword>
<evidence type="ECO:0000259" key="13">
    <source>
        <dbReference type="PROSITE" id="PS50113"/>
    </source>
</evidence>
<comment type="catalytic activity">
    <reaction evidence="1">
        <text>ATP + protein L-histidine = ADP + protein N-phospho-L-histidine.</text>
        <dbReference type="EC" id="2.7.13.3"/>
    </reaction>
</comment>
<dbReference type="PROSITE" id="PS50113">
    <property type="entry name" value="PAC"/>
    <property type="match status" value="1"/>
</dbReference>
<dbReference type="InterPro" id="IPR004358">
    <property type="entry name" value="Sig_transdc_His_kin-like_C"/>
</dbReference>
<dbReference type="Pfam" id="PF02518">
    <property type="entry name" value="HATPase_c"/>
    <property type="match status" value="1"/>
</dbReference>
<evidence type="ECO:0000256" key="5">
    <source>
        <dbReference type="ARBA" id="ARBA00022777"/>
    </source>
</evidence>
<keyword evidence="4" id="KW-0808">Transferase</keyword>
<dbReference type="GO" id="GO:0009927">
    <property type="term" value="F:histidine phosphotransfer kinase activity"/>
    <property type="evidence" value="ECO:0007669"/>
    <property type="project" value="TreeGrafter"/>
</dbReference>
<comment type="caution">
    <text evidence="14">The sequence shown here is derived from an EMBL/GenBank/DDBJ whole genome shotgun (WGS) entry which is preliminary data.</text>
</comment>
<feature type="domain" description="Histidine kinase" evidence="10">
    <location>
        <begin position="575"/>
        <end position="794"/>
    </location>
</feature>
<evidence type="ECO:0000259" key="11">
    <source>
        <dbReference type="PROSITE" id="PS50110"/>
    </source>
</evidence>
<keyword evidence="6" id="KW-0902">Two-component regulatory system</keyword>
<feature type="transmembrane region" description="Helical" evidence="9">
    <location>
        <begin position="99"/>
        <end position="122"/>
    </location>
</feature>
<dbReference type="CDD" id="cd00130">
    <property type="entry name" value="PAS"/>
    <property type="match status" value="1"/>
</dbReference>
<organism evidence="14 15">
    <name type="scientific">Marinobacter halophilus</name>
    <dbReference type="NCBI Taxonomy" id="1323740"/>
    <lineage>
        <taxon>Bacteria</taxon>
        <taxon>Pseudomonadati</taxon>
        <taxon>Pseudomonadota</taxon>
        <taxon>Gammaproteobacteria</taxon>
        <taxon>Pseudomonadales</taxon>
        <taxon>Marinobacteraceae</taxon>
        <taxon>Marinobacter</taxon>
    </lineage>
</organism>
<dbReference type="Pfam" id="PF00512">
    <property type="entry name" value="HisKA"/>
    <property type="match status" value="1"/>
</dbReference>
<keyword evidence="15" id="KW-1185">Reference proteome</keyword>
<dbReference type="InterPro" id="IPR005467">
    <property type="entry name" value="His_kinase_dom"/>
</dbReference>
<dbReference type="FunFam" id="1.10.287.130:FF:000001">
    <property type="entry name" value="Two-component sensor histidine kinase"/>
    <property type="match status" value="1"/>
</dbReference>
<feature type="transmembrane region" description="Helical" evidence="9">
    <location>
        <begin position="30"/>
        <end position="57"/>
    </location>
</feature>
<feature type="domain" description="PAC" evidence="13">
    <location>
        <begin position="519"/>
        <end position="571"/>
    </location>
</feature>
<evidence type="ECO:0000313" key="15">
    <source>
        <dbReference type="Proteomes" id="UP000238385"/>
    </source>
</evidence>
<keyword evidence="3 8" id="KW-0597">Phosphoprotein</keyword>
<evidence type="ECO:0000256" key="2">
    <source>
        <dbReference type="ARBA" id="ARBA00012438"/>
    </source>
</evidence>
<dbReference type="PROSITE" id="PS50109">
    <property type="entry name" value="HIS_KIN"/>
    <property type="match status" value="1"/>
</dbReference>
<dbReference type="GO" id="GO:0000155">
    <property type="term" value="F:phosphorelay sensor kinase activity"/>
    <property type="evidence" value="ECO:0007669"/>
    <property type="project" value="InterPro"/>
</dbReference>
<dbReference type="PROSITE" id="PS50112">
    <property type="entry name" value="PAS"/>
    <property type="match status" value="1"/>
</dbReference>
<keyword evidence="5 14" id="KW-0418">Kinase</keyword>
<keyword evidence="9" id="KW-0812">Transmembrane</keyword>
<dbReference type="SMART" id="SM00387">
    <property type="entry name" value="HATPase_c"/>
    <property type="match status" value="1"/>
</dbReference>
<feature type="transmembrane region" description="Helical" evidence="9">
    <location>
        <begin position="134"/>
        <end position="151"/>
    </location>
</feature>
<dbReference type="InterPro" id="IPR001789">
    <property type="entry name" value="Sig_transdc_resp-reg_receiver"/>
</dbReference>
<dbReference type="SUPFAM" id="SSF47384">
    <property type="entry name" value="Homodimeric domain of signal transducing histidine kinase"/>
    <property type="match status" value="1"/>
</dbReference>
<evidence type="ECO:0000256" key="1">
    <source>
        <dbReference type="ARBA" id="ARBA00000085"/>
    </source>
</evidence>
<evidence type="ECO:0000256" key="7">
    <source>
        <dbReference type="ARBA" id="ARBA00023136"/>
    </source>
</evidence>
<name>A0A2T1KIW1_9GAMM</name>
<feature type="domain" description="Response regulatory" evidence="11">
    <location>
        <begin position="816"/>
        <end position="932"/>
    </location>
</feature>
<evidence type="ECO:0000256" key="9">
    <source>
        <dbReference type="SAM" id="Phobius"/>
    </source>
</evidence>
<evidence type="ECO:0000256" key="3">
    <source>
        <dbReference type="ARBA" id="ARBA00022553"/>
    </source>
</evidence>
<dbReference type="InterPro" id="IPR035965">
    <property type="entry name" value="PAS-like_dom_sf"/>
</dbReference>
<evidence type="ECO:0000313" key="14">
    <source>
        <dbReference type="EMBL" id="PSF10081.1"/>
    </source>
</evidence>
<feature type="domain" description="PAS" evidence="12">
    <location>
        <begin position="430"/>
        <end position="475"/>
    </location>
</feature>
<dbReference type="SUPFAM" id="SSF55785">
    <property type="entry name" value="PYP-like sensor domain (PAS domain)"/>
    <property type="match status" value="1"/>
</dbReference>
<feature type="transmembrane region" description="Helical" evidence="9">
    <location>
        <begin position="64"/>
        <end position="87"/>
    </location>
</feature>
<dbReference type="InterPro" id="IPR036097">
    <property type="entry name" value="HisK_dim/P_sf"/>
</dbReference>
<dbReference type="SMART" id="SM00091">
    <property type="entry name" value="PAS"/>
    <property type="match status" value="1"/>
</dbReference>